<feature type="compositionally biased region" description="Polar residues" evidence="1">
    <location>
        <begin position="72"/>
        <end position="81"/>
    </location>
</feature>
<accession>A0ABR3UG81</accession>
<dbReference type="RefSeq" id="XP_069305604.1">
    <property type="nucleotide sequence ID" value="XM_069453009.1"/>
</dbReference>
<gene>
    <name evidence="2" type="ORF">ACET3X_006836</name>
</gene>
<sequence>MGSFATPPLRGPGQGVQSSRPDHRETVMGNEAATAKKSMSNTPSPTSLPPLSVCASTTSLGKRKADLKDESAGNSSIQQSPARKKKRALLYHSLSQTAEINPTPLSTPSKQSNGRPVEASPGNSSPQCRFAATSTLEAKVAVVIPKTVSKSTSISIAPPPIVCGHSIHPAYKDIYAKAMCPMCLAEACMNGLQSMQDRIYNLGGLVEWQKIQTEYHCKAYEWMPNSGIEKKKRRAPYTDATGTNVSYRHRKRQLVHLITELEALSEMETAWEAKQLPENSDIYNEQVRLRKQYSTTAALHWYEDTMDNGFLGRIEDDCNYKCRKVGRHWEVAFEADFPDSENTGDGPIEEKKRKALERHTKNFKWETLTKDQRKYIEGSKISKVRKKDKKRKTKKSDDASLQPTRKRRREDASVSFNEDVYVRTDADVDVLRKAASSLSEEFLEEPASKKPRTGILRTTRLERPEEYNTTIPFDSDSKPKRPHHVIPLNGKDGPMRDVTKSRMRRKRRDYYRGQWAVPQGSELVDTSGCSRDFRHREAIVEGLRKEAARMDDEDLVERCGKRSDNDAEMDDARVGRREATPQPSLPSLGPWSAGGRLLRRFSCHWYLGGFGTRTP</sequence>
<name>A0ABR3UG81_9PLEO</name>
<dbReference type="Proteomes" id="UP001578633">
    <property type="component" value="Chromosome 6"/>
</dbReference>
<dbReference type="GeneID" id="96087158"/>
<evidence type="ECO:0000256" key="1">
    <source>
        <dbReference type="SAM" id="MobiDB-lite"/>
    </source>
</evidence>
<comment type="caution">
    <text evidence="2">The sequence shown here is derived from an EMBL/GenBank/DDBJ whole genome shotgun (WGS) entry which is preliminary data.</text>
</comment>
<dbReference type="EMBL" id="JBHGVX010000006">
    <property type="protein sequence ID" value="KAL1795020.1"/>
    <property type="molecule type" value="Genomic_DNA"/>
</dbReference>
<protein>
    <submittedName>
        <fullName evidence="2">Uncharacterized protein</fullName>
    </submittedName>
</protein>
<reference evidence="2 3" key="1">
    <citation type="submission" date="2024-09" db="EMBL/GenBank/DDBJ databases">
        <title>T2T genomes of carrot and Alternaria dauci and their utility for understanding host-pathogen interaction during carrot leaf blight disease.</title>
        <authorList>
            <person name="Liu W."/>
            <person name="Xu S."/>
            <person name="Ou C."/>
            <person name="Liu X."/>
            <person name="Zhuang F."/>
            <person name="Deng X.W."/>
        </authorList>
    </citation>
    <scope>NUCLEOTIDE SEQUENCE [LARGE SCALE GENOMIC DNA]</scope>
    <source>
        <strain evidence="2 3">A2016</strain>
    </source>
</reference>
<feature type="region of interest" description="Disordered" evidence="1">
    <location>
        <begin position="560"/>
        <end position="591"/>
    </location>
</feature>
<feature type="region of interest" description="Disordered" evidence="1">
    <location>
        <begin position="469"/>
        <end position="504"/>
    </location>
</feature>
<evidence type="ECO:0000313" key="2">
    <source>
        <dbReference type="EMBL" id="KAL1795020.1"/>
    </source>
</evidence>
<feature type="compositionally biased region" description="Basic and acidic residues" evidence="1">
    <location>
        <begin position="560"/>
        <end position="579"/>
    </location>
</feature>
<evidence type="ECO:0000313" key="3">
    <source>
        <dbReference type="Proteomes" id="UP001578633"/>
    </source>
</evidence>
<proteinExistence type="predicted"/>
<feature type="compositionally biased region" description="Polar residues" evidence="1">
    <location>
        <begin position="93"/>
        <end position="114"/>
    </location>
</feature>
<keyword evidence="3" id="KW-1185">Reference proteome</keyword>
<feature type="compositionally biased region" description="Basic residues" evidence="1">
    <location>
        <begin position="382"/>
        <end position="394"/>
    </location>
</feature>
<feature type="region of interest" description="Disordered" evidence="1">
    <location>
        <begin position="1"/>
        <end position="128"/>
    </location>
</feature>
<feature type="region of interest" description="Disordered" evidence="1">
    <location>
        <begin position="379"/>
        <end position="413"/>
    </location>
</feature>
<organism evidence="2 3">
    <name type="scientific">Alternaria dauci</name>
    <dbReference type="NCBI Taxonomy" id="48095"/>
    <lineage>
        <taxon>Eukaryota</taxon>
        <taxon>Fungi</taxon>
        <taxon>Dikarya</taxon>
        <taxon>Ascomycota</taxon>
        <taxon>Pezizomycotina</taxon>
        <taxon>Dothideomycetes</taxon>
        <taxon>Pleosporomycetidae</taxon>
        <taxon>Pleosporales</taxon>
        <taxon>Pleosporineae</taxon>
        <taxon>Pleosporaceae</taxon>
        <taxon>Alternaria</taxon>
        <taxon>Alternaria sect. Porri</taxon>
    </lineage>
</organism>
<feature type="compositionally biased region" description="Low complexity" evidence="1">
    <location>
        <begin position="40"/>
        <end position="52"/>
    </location>
</feature>